<accession>A0ABX7P0U9</accession>
<evidence type="ECO:0000313" key="3">
    <source>
        <dbReference type="Proteomes" id="UP000662747"/>
    </source>
</evidence>
<organism evidence="2 3">
    <name type="scientific">Pyxidicoccus parkwayensis</name>
    <dbReference type="NCBI Taxonomy" id="2813578"/>
    <lineage>
        <taxon>Bacteria</taxon>
        <taxon>Pseudomonadati</taxon>
        <taxon>Myxococcota</taxon>
        <taxon>Myxococcia</taxon>
        <taxon>Myxococcales</taxon>
        <taxon>Cystobacterineae</taxon>
        <taxon>Myxococcaceae</taxon>
        <taxon>Pyxidicoccus</taxon>
    </lineage>
</organism>
<name>A0ABX7P0U9_9BACT</name>
<sequence>MAGTDDTNGASGSGSELAAAGSGTPAAPQLLGTGLMQEAVSQSASMAVQDATTYLRNIQALTMAGMAVCIEKLVQTKDATYTTLMTDLNTNLQSASETFEKIGTAASNVMKKFSSGS</sequence>
<protein>
    <submittedName>
        <fullName evidence="2">Uncharacterized protein</fullName>
    </submittedName>
</protein>
<feature type="compositionally biased region" description="Low complexity" evidence="1">
    <location>
        <begin position="9"/>
        <end position="23"/>
    </location>
</feature>
<dbReference type="Proteomes" id="UP000662747">
    <property type="component" value="Chromosome"/>
</dbReference>
<reference evidence="2 3" key="1">
    <citation type="submission" date="2021-02" db="EMBL/GenBank/DDBJ databases">
        <title>De Novo genome assembly of isolated myxobacteria.</title>
        <authorList>
            <person name="Stevens D.C."/>
        </authorList>
    </citation>
    <scope>NUCLEOTIDE SEQUENCE [LARGE SCALE GENOMIC DNA]</scope>
    <source>
        <strain evidence="3">SCPEA02</strain>
    </source>
</reference>
<evidence type="ECO:0000313" key="2">
    <source>
        <dbReference type="EMBL" id="QSQ21953.1"/>
    </source>
</evidence>
<dbReference type="RefSeq" id="WP_206723530.1">
    <property type="nucleotide sequence ID" value="NZ_CP071090.1"/>
</dbReference>
<proteinExistence type="predicted"/>
<keyword evidence="3" id="KW-1185">Reference proteome</keyword>
<dbReference type="EMBL" id="CP071090">
    <property type="protein sequence ID" value="QSQ21953.1"/>
    <property type="molecule type" value="Genomic_DNA"/>
</dbReference>
<gene>
    <name evidence="2" type="ORF">JY651_43565</name>
</gene>
<feature type="region of interest" description="Disordered" evidence="1">
    <location>
        <begin position="1"/>
        <end position="29"/>
    </location>
</feature>
<evidence type="ECO:0000256" key="1">
    <source>
        <dbReference type="SAM" id="MobiDB-lite"/>
    </source>
</evidence>